<organism evidence="8 9">
    <name type="scientific">Bacillus pseudomycoides</name>
    <dbReference type="NCBI Taxonomy" id="64104"/>
    <lineage>
        <taxon>Bacteria</taxon>
        <taxon>Bacillati</taxon>
        <taxon>Bacillota</taxon>
        <taxon>Bacilli</taxon>
        <taxon>Bacillales</taxon>
        <taxon>Bacillaceae</taxon>
        <taxon>Bacillus</taxon>
        <taxon>Bacillus cereus group</taxon>
    </lineage>
</organism>
<sequence>MFPTTLTFPFGEMLVFTMLFPYLKNRNQAKKVGIIAMIVSGLNLMLLTIMNIAVLGTESLHRSAFPILTAVSYINIAGFIQRIDTLIIIIMVILVFLKIAIYFFCAVIGATDLFRVKQSKKLIYPVGIIIVVSSIIIAPDYILHINEGLKIVPYYLSLPLQIVIPILLLVTIWIKKK</sequence>
<evidence type="ECO:0000313" key="9">
    <source>
        <dbReference type="Proteomes" id="UP000219775"/>
    </source>
</evidence>
<evidence type="ECO:0000256" key="6">
    <source>
        <dbReference type="ARBA" id="ARBA00022989"/>
    </source>
</evidence>
<evidence type="ECO:0000313" key="8">
    <source>
        <dbReference type="EMBL" id="PEM73830.1"/>
    </source>
</evidence>
<evidence type="ECO:0000256" key="2">
    <source>
        <dbReference type="ARBA" id="ARBA00007998"/>
    </source>
</evidence>
<dbReference type="PANTHER" id="PTHR34975:SF2">
    <property type="entry name" value="SPORE GERMINATION PROTEIN A2"/>
    <property type="match status" value="1"/>
</dbReference>
<gene>
    <name evidence="8" type="ORF">CN613_01425</name>
</gene>
<reference evidence="8 9" key="1">
    <citation type="submission" date="2017-09" db="EMBL/GenBank/DDBJ databases">
        <title>Large-scale bioinformatics analysis of Bacillus genomes uncovers conserved roles of natural products in bacterial physiology.</title>
        <authorList>
            <consortium name="Agbiome Team Llc"/>
            <person name="Bleich R.M."/>
            <person name="Grubbs K.J."/>
            <person name="Santa Maria K.C."/>
            <person name="Allen S.E."/>
            <person name="Farag S."/>
            <person name="Shank E.A."/>
            <person name="Bowers A."/>
        </authorList>
    </citation>
    <scope>NUCLEOTIDE SEQUENCE [LARGE SCALE GENOMIC DNA]</scope>
    <source>
        <strain evidence="8 9">AFS009893</strain>
    </source>
</reference>
<evidence type="ECO:0000256" key="7">
    <source>
        <dbReference type="ARBA" id="ARBA00023136"/>
    </source>
</evidence>
<dbReference type="GO" id="GO:0009847">
    <property type="term" value="P:spore germination"/>
    <property type="evidence" value="ECO:0007669"/>
    <property type="project" value="InterPro"/>
</dbReference>
<dbReference type="EMBL" id="NUDP01000002">
    <property type="protein sequence ID" value="PEM73830.1"/>
    <property type="molecule type" value="Genomic_DNA"/>
</dbReference>
<dbReference type="PANTHER" id="PTHR34975">
    <property type="entry name" value="SPORE GERMINATION PROTEIN A2"/>
    <property type="match status" value="1"/>
</dbReference>
<dbReference type="Proteomes" id="UP000219775">
    <property type="component" value="Unassembled WGS sequence"/>
</dbReference>
<keyword evidence="7" id="KW-0472">Membrane</keyword>
<dbReference type="Pfam" id="PF03845">
    <property type="entry name" value="Spore_permease"/>
    <property type="match status" value="1"/>
</dbReference>
<comment type="caution">
    <text evidence="8">The sequence shown here is derived from an EMBL/GenBank/DDBJ whole genome shotgun (WGS) entry which is preliminary data.</text>
</comment>
<keyword evidence="4" id="KW-0309">Germination</keyword>
<comment type="subcellular location">
    <subcellularLocation>
        <location evidence="1">Membrane</location>
        <topology evidence="1">Multi-pass membrane protein</topology>
    </subcellularLocation>
</comment>
<dbReference type="GO" id="GO:0016020">
    <property type="term" value="C:membrane"/>
    <property type="evidence" value="ECO:0007669"/>
    <property type="project" value="UniProtKB-SubCell"/>
</dbReference>
<comment type="similarity">
    <text evidence="2">Belongs to the amino acid-polyamine-organocation (APC) superfamily. Spore germination protein (SGP) (TC 2.A.3.9) family.</text>
</comment>
<evidence type="ECO:0000256" key="1">
    <source>
        <dbReference type="ARBA" id="ARBA00004141"/>
    </source>
</evidence>
<keyword evidence="6" id="KW-1133">Transmembrane helix</keyword>
<keyword evidence="5" id="KW-0812">Transmembrane</keyword>
<accession>A0A2C3VJ46</accession>
<evidence type="ECO:0000256" key="3">
    <source>
        <dbReference type="ARBA" id="ARBA00022448"/>
    </source>
</evidence>
<evidence type="ECO:0000256" key="5">
    <source>
        <dbReference type="ARBA" id="ARBA00022692"/>
    </source>
</evidence>
<keyword evidence="3" id="KW-0813">Transport</keyword>
<name>A0A2C3VJ46_9BACI</name>
<evidence type="ECO:0000256" key="4">
    <source>
        <dbReference type="ARBA" id="ARBA00022544"/>
    </source>
</evidence>
<dbReference type="InterPro" id="IPR004761">
    <property type="entry name" value="Spore_GerAB"/>
</dbReference>
<dbReference type="AlphaFoldDB" id="A0A2C3VJ46"/>
<evidence type="ECO:0008006" key="10">
    <source>
        <dbReference type="Google" id="ProtNLM"/>
    </source>
</evidence>
<proteinExistence type="inferred from homology"/>
<protein>
    <recommendedName>
        <fullName evidence="10">Spore germination protein KB</fullName>
    </recommendedName>
</protein>